<proteinExistence type="predicted"/>
<protein>
    <recommendedName>
        <fullName evidence="4">HECT-like ubiquitin-conjugating enzyme-binding-domain-containing protein</fullName>
    </recommendedName>
</protein>
<evidence type="ECO:0000313" key="3">
    <source>
        <dbReference type="Proteomes" id="UP001498398"/>
    </source>
</evidence>
<evidence type="ECO:0000256" key="1">
    <source>
        <dbReference type="SAM" id="MobiDB-lite"/>
    </source>
</evidence>
<feature type="compositionally biased region" description="Basic and acidic residues" evidence="1">
    <location>
        <begin position="315"/>
        <end position="324"/>
    </location>
</feature>
<feature type="region of interest" description="Disordered" evidence="1">
    <location>
        <begin position="452"/>
        <end position="479"/>
    </location>
</feature>
<dbReference type="PANTHER" id="PTHR31531:SF2">
    <property type="entry name" value="E3 UBIQUITIN-PROTEIN LIGASE E3D"/>
    <property type="match status" value="1"/>
</dbReference>
<gene>
    <name evidence="2" type="ORF">VKT23_007510</name>
</gene>
<dbReference type="PANTHER" id="PTHR31531">
    <property type="entry name" value="E3 UBIQUITIN-PROTEIN LIGASE E3D FAMILY MEMBER"/>
    <property type="match status" value="1"/>
</dbReference>
<dbReference type="EMBL" id="JBANRG010000010">
    <property type="protein sequence ID" value="KAK7462930.1"/>
    <property type="molecule type" value="Genomic_DNA"/>
</dbReference>
<evidence type="ECO:0008006" key="4">
    <source>
        <dbReference type="Google" id="ProtNLM"/>
    </source>
</evidence>
<feature type="region of interest" description="Disordered" evidence="1">
    <location>
        <begin position="544"/>
        <end position="583"/>
    </location>
</feature>
<feature type="compositionally biased region" description="Low complexity" evidence="1">
    <location>
        <begin position="119"/>
        <end position="131"/>
    </location>
</feature>
<feature type="compositionally biased region" description="Basic and acidic residues" evidence="1">
    <location>
        <begin position="374"/>
        <end position="386"/>
    </location>
</feature>
<reference evidence="2 3" key="1">
    <citation type="submission" date="2024-01" db="EMBL/GenBank/DDBJ databases">
        <title>A draft genome for the cacao thread blight pathogen Marasmiellus scandens.</title>
        <authorList>
            <person name="Baruah I.K."/>
            <person name="Leung J."/>
            <person name="Bukari Y."/>
            <person name="Amoako-Attah I."/>
            <person name="Meinhardt L.W."/>
            <person name="Bailey B.A."/>
            <person name="Cohen S.P."/>
        </authorList>
    </citation>
    <scope>NUCLEOTIDE SEQUENCE [LARGE SCALE GENOMIC DNA]</scope>
    <source>
        <strain evidence="2 3">GH-19</strain>
    </source>
</reference>
<sequence length="978" mass="108696">MATLTKARVERSQTTSSLSACIPTPFPRESLLVDTSPEPSNVSLARESLQKLEAGPSTQEASKSRESVSTGTLHELMPSIFHVERSCLMALNNLLSVPFKWKTIVPDRRHSMPSSPHVASQSRAAEAESSSSALQTLVSNLRNRDSSQSMIEVPASASDAQLIHELSMRVEDISSSLDPSDALLAKNLITLLSHLNRLATIVDPSFSSSNRTSQSHLWSTAEPPEHIDLFDTLKRQLSDFQLERQSSQHEVLTRGSTPVLAVETTLLWSRIDEELEHVVALCKERTSSTSMADVLPPQYDPADYDLDILPDYDQHSQAADDQKPRSQATQSPVVASSMSEKRRLDLEAVTLAIDRLYMVAPQLHNQRVELKSSKLEQMEKARREGTKVSSKAAGKQKQTDDDVKELENMLDLINRASERKLVGQSVILDGGMKSRLEKARMRDQAKREAFVEQLAEHSSAGRLHGQDATMQRGSRTRDPEALLSLPEFIREAVPAENLKIDDPQAMLTLPEFVKEVPPPHIVSASIPTTSPPPSGTLARLSFKRRNRDRSHSAPPLALSWLRGSSPKSNSRTDGMKTSESQPVVGSSRMAFEVTYVAENQENLQHILVFFTVTGAQPGVDLEAEVQPSFSDNLSDEGDRLVIKSGPNISLPLILPGRVAPGKKEIKVQSGHFEIKLATLPSNSDPFVEPTPLLDATQLSSTSPTSFICASCSLPLVQSSRIHKYNDLPSEHWEELVDAWMCHSSQKLNDDIAKRGRRGFWPESGQALVGGSYILFEESAMAKDNFYTPEDSKTSDDRRIVRCLCGAFLGRCQEHEAGDKKVTAYKVLKYAVRPVSPTAEPFKIPLSAFIVEDMSEFVQAHASYRFIISDEEEERPRILMWLFKPSLQVAYATQKHYAIPRSASMNAAKVLYKLLGPSEKAQDLKTLVNSYPGFPQAEYLFYPMSTCQRLAVLLKESNRTYPESMRTMTNLEVGWLQRA</sequence>
<feature type="compositionally biased region" description="Polar residues" evidence="1">
    <location>
        <begin position="56"/>
        <end position="70"/>
    </location>
</feature>
<dbReference type="Pfam" id="PF09814">
    <property type="entry name" value="HECT_2"/>
    <property type="match status" value="1"/>
</dbReference>
<dbReference type="Proteomes" id="UP001498398">
    <property type="component" value="Unassembled WGS sequence"/>
</dbReference>
<dbReference type="InterPro" id="IPR019193">
    <property type="entry name" value="UBQ-conj_enz_E2-bd_prot"/>
</dbReference>
<keyword evidence="3" id="KW-1185">Reference proteome</keyword>
<feature type="compositionally biased region" description="Polar residues" evidence="1">
    <location>
        <begin position="325"/>
        <end position="338"/>
    </location>
</feature>
<evidence type="ECO:0000313" key="2">
    <source>
        <dbReference type="EMBL" id="KAK7462930.1"/>
    </source>
</evidence>
<feature type="compositionally biased region" description="Polar residues" evidence="1">
    <location>
        <begin position="565"/>
        <end position="583"/>
    </location>
</feature>
<feature type="region of interest" description="Disordered" evidence="1">
    <location>
        <begin position="27"/>
        <end position="70"/>
    </location>
</feature>
<organism evidence="2 3">
    <name type="scientific">Marasmiellus scandens</name>
    <dbReference type="NCBI Taxonomy" id="2682957"/>
    <lineage>
        <taxon>Eukaryota</taxon>
        <taxon>Fungi</taxon>
        <taxon>Dikarya</taxon>
        <taxon>Basidiomycota</taxon>
        <taxon>Agaricomycotina</taxon>
        <taxon>Agaricomycetes</taxon>
        <taxon>Agaricomycetidae</taxon>
        <taxon>Agaricales</taxon>
        <taxon>Marasmiineae</taxon>
        <taxon>Omphalotaceae</taxon>
        <taxon>Marasmiellus</taxon>
    </lineage>
</organism>
<comment type="caution">
    <text evidence="2">The sequence shown here is derived from an EMBL/GenBank/DDBJ whole genome shotgun (WGS) entry which is preliminary data.</text>
</comment>
<feature type="region of interest" description="Disordered" evidence="1">
    <location>
        <begin position="1"/>
        <end position="20"/>
    </location>
</feature>
<accession>A0ABR1JPR9</accession>
<feature type="region of interest" description="Disordered" evidence="1">
    <location>
        <begin position="315"/>
        <end position="339"/>
    </location>
</feature>
<feature type="region of interest" description="Disordered" evidence="1">
    <location>
        <begin position="108"/>
        <end position="131"/>
    </location>
</feature>
<feature type="region of interest" description="Disordered" evidence="1">
    <location>
        <begin position="374"/>
        <end position="401"/>
    </location>
</feature>
<name>A0ABR1JPR9_9AGAR</name>